<evidence type="ECO:0000256" key="3">
    <source>
        <dbReference type="ARBA" id="ARBA00022692"/>
    </source>
</evidence>
<feature type="transmembrane region" description="Helical" evidence="6">
    <location>
        <begin position="321"/>
        <end position="342"/>
    </location>
</feature>
<feature type="transmembrane region" description="Helical" evidence="6">
    <location>
        <begin position="170"/>
        <end position="189"/>
    </location>
</feature>
<dbReference type="GO" id="GO:0016020">
    <property type="term" value="C:membrane"/>
    <property type="evidence" value="ECO:0007669"/>
    <property type="project" value="UniProtKB-SubCell"/>
</dbReference>
<feature type="transmembrane region" description="Helical" evidence="6">
    <location>
        <begin position="75"/>
        <end position="95"/>
    </location>
</feature>
<dbReference type="GO" id="GO:0005315">
    <property type="term" value="F:phosphate transmembrane transporter activity"/>
    <property type="evidence" value="ECO:0007669"/>
    <property type="project" value="InterPro"/>
</dbReference>
<accession>A0A521AFD9</accession>
<feature type="transmembrane region" description="Helical" evidence="6">
    <location>
        <begin position="127"/>
        <end position="149"/>
    </location>
</feature>
<name>A0A521AFD9_9BACL</name>
<evidence type="ECO:0000256" key="1">
    <source>
        <dbReference type="ARBA" id="ARBA00004141"/>
    </source>
</evidence>
<organism evidence="8 9">
    <name type="scientific">Melghirimyces algeriensis</name>
    <dbReference type="NCBI Taxonomy" id="910412"/>
    <lineage>
        <taxon>Bacteria</taxon>
        <taxon>Bacillati</taxon>
        <taxon>Bacillota</taxon>
        <taxon>Bacilli</taxon>
        <taxon>Bacillales</taxon>
        <taxon>Thermoactinomycetaceae</taxon>
        <taxon>Melghirimyces</taxon>
    </lineage>
</organism>
<keyword evidence="2" id="KW-0813">Transport</keyword>
<feature type="signal peptide" evidence="7">
    <location>
        <begin position="1"/>
        <end position="21"/>
    </location>
</feature>
<evidence type="ECO:0000256" key="5">
    <source>
        <dbReference type="ARBA" id="ARBA00023136"/>
    </source>
</evidence>
<sequence length="359" mass="37709">MMMLICVSFLIASFFAMNIGAGGAAATMGVAYGAGAVRSRKVALWISGVGVFLGATLGGDEVAKTISGEIIPDSMLTPHLAVIILASACTSLFIANRLGLPLSTSEVTVGSVVGAGIALHNVFWSNLVLIVALWILIPVTACGLAWITGRVIAVMKPRFEHFHWWKGKRWLPILLVLTGFLEAVSAGMNNVANAVGPLVGTGMISLSQGILFGGFFVALGSILLGGRVLETNGKRITHLSMVEGCAISGIGAFLVIGASLMGIPLPLTQVTSSAIIGTGMAREGFSWKQKLVIEQMLKVWLVSPLFSLVITYGLVKGGMKDFYSMVAVISVFLATWGSISLMQSVQKEKRSLHEDGGGI</sequence>
<dbReference type="PANTHER" id="PTHR11101:SF80">
    <property type="entry name" value="PHOSPHATE TRANSPORTER"/>
    <property type="match status" value="1"/>
</dbReference>
<feature type="transmembrane region" description="Helical" evidence="6">
    <location>
        <begin position="43"/>
        <end position="63"/>
    </location>
</feature>
<dbReference type="Pfam" id="PF01384">
    <property type="entry name" value="PHO4"/>
    <property type="match status" value="1"/>
</dbReference>
<dbReference type="Proteomes" id="UP000315636">
    <property type="component" value="Unassembled WGS sequence"/>
</dbReference>
<proteinExistence type="predicted"/>
<keyword evidence="7" id="KW-0732">Signal</keyword>
<comment type="subcellular location">
    <subcellularLocation>
        <location evidence="1">Membrane</location>
        <topology evidence="1">Multi-pass membrane protein</topology>
    </subcellularLocation>
</comment>
<feature type="transmembrane region" description="Helical" evidence="6">
    <location>
        <begin position="241"/>
        <end position="261"/>
    </location>
</feature>
<feature type="transmembrane region" description="Helical" evidence="6">
    <location>
        <begin position="297"/>
        <end position="315"/>
    </location>
</feature>
<protein>
    <submittedName>
        <fullName evidence="8">Sulfate permease</fullName>
    </submittedName>
</protein>
<dbReference type="PANTHER" id="PTHR11101">
    <property type="entry name" value="PHOSPHATE TRANSPORTER"/>
    <property type="match status" value="1"/>
</dbReference>
<evidence type="ECO:0000313" key="8">
    <source>
        <dbReference type="EMBL" id="SMO33420.1"/>
    </source>
</evidence>
<dbReference type="AlphaFoldDB" id="A0A521AFD9"/>
<evidence type="ECO:0000256" key="4">
    <source>
        <dbReference type="ARBA" id="ARBA00022989"/>
    </source>
</evidence>
<evidence type="ECO:0000256" key="2">
    <source>
        <dbReference type="ARBA" id="ARBA00022448"/>
    </source>
</evidence>
<evidence type="ECO:0000313" key="9">
    <source>
        <dbReference type="Proteomes" id="UP000315636"/>
    </source>
</evidence>
<keyword evidence="9" id="KW-1185">Reference proteome</keyword>
<dbReference type="GO" id="GO:0035435">
    <property type="term" value="P:phosphate ion transmembrane transport"/>
    <property type="evidence" value="ECO:0007669"/>
    <property type="project" value="TreeGrafter"/>
</dbReference>
<evidence type="ECO:0000256" key="7">
    <source>
        <dbReference type="SAM" id="SignalP"/>
    </source>
</evidence>
<feature type="transmembrane region" description="Helical" evidence="6">
    <location>
        <begin position="209"/>
        <end position="229"/>
    </location>
</feature>
<evidence type="ECO:0000256" key="6">
    <source>
        <dbReference type="SAM" id="Phobius"/>
    </source>
</evidence>
<gene>
    <name evidence="8" type="ORF">SAMN06264849_101107</name>
</gene>
<dbReference type="InterPro" id="IPR001204">
    <property type="entry name" value="Phos_transporter"/>
</dbReference>
<dbReference type="EMBL" id="FXTI01000001">
    <property type="protein sequence ID" value="SMO33420.1"/>
    <property type="molecule type" value="Genomic_DNA"/>
</dbReference>
<feature type="chain" id="PRO_5038774740" evidence="7">
    <location>
        <begin position="22"/>
        <end position="359"/>
    </location>
</feature>
<keyword evidence="5 6" id="KW-0472">Membrane</keyword>
<keyword evidence="3 6" id="KW-0812">Transmembrane</keyword>
<reference evidence="8 9" key="1">
    <citation type="submission" date="2017-05" db="EMBL/GenBank/DDBJ databases">
        <authorList>
            <person name="Varghese N."/>
            <person name="Submissions S."/>
        </authorList>
    </citation>
    <scope>NUCLEOTIDE SEQUENCE [LARGE SCALE GENOMIC DNA]</scope>
    <source>
        <strain evidence="8 9">DSM 45474</strain>
    </source>
</reference>
<keyword evidence="4 6" id="KW-1133">Transmembrane helix</keyword>